<dbReference type="InterPro" id="IPR003593">
    <property type="entry name" value="AAA+_ATPase"/>
</dbReference>
<comment type="subcellular location">
    <subcellularLocation>
        <location evidence="1">Cell membrane</location>
        <topology evidence="1">Multi-pass membrane protein</topology>
    </subcellularLocation>
</comment>
<evidence type="ECO:0000256" key="9">
    <source>
        <dbReference type="ARBA" id="ARBA00023136"/>
    </source>
</evidence>
<dbReference type="Gene3D" id="3.40.50.300">
    <property type="entry name" value="P-loop containing nucleotide triphosphate hydrolases"/>
    <property type="match status" value="1"/>
</dbReference>
<dbReference type="Gene3D" id="1.20.1560.10">
    <property type="entry name" value="ABC transporter type 1, transmembrane domain"/>
    <property type="match status" value="1"/>
</dbReference>
<reference evidence="14 15" key="1">
    <citation type="submission" date="2018-10" db="EMBL/GenBank/DDBJ databases">
        <title>Robbsia sp. DHC34, isolated from soil.</title>
        <authorList>
            <person name="Gao Z.-H."/>
            <person name="Qiu L.-H."/>
        </authorList>
    </citation>
    <scope>NUCLEOTIDE SEQUENCE [LARGE SCALE GENOMIC DNA]</scope>
    <source>
        <strain evidence="14 15">DHC34</strain>
    </source>
</reference>
<keyword evidence="7 14" id="KW-0067">ATP-binding</keyword>
<evidence type="ECO:0000313" key="15">
    <source>
        <dbReference type="Proteomes" id="UP000270342"/>
    </source>
</evidence>
<feature type="transmembrane region" description="Helical" evidence="11">
    <location>
        <begin position="236"/>
        <end position="255"/>
    </location>
</feature>
<evidence type="ECO:0000256" key="2">
    <source>
        <dbReference type="ARBA" id="ARBA00022448"/>
    </source>
</evidence>
<dbReference type="SUPFAM" id="SSF90123">
    <property type="entry name" value="ABC transporter transmembrane region"/>
    <property type="match status" value="1"/>
</dbReference>
<evidence type="ECO:0000256" key="11">
    <source>
        <dbReference type="SAM" id="Phobius"/>
    </source>
</evidence>
<dbReference type="AlphaFoldDB" id="A0A494Y6A4"/>
<dbReference type="CDD" id="cd03223">
    <property type="entry name" value="ABCD_peroxisomal_ALDP"/>
    <property type="match status" value="1"/>
</dbReference>
<dbReference type="SUPFAM" id="SSF52540">
    <property type="entry name" value="P-loop containing nucleoside triphosphate hydrolases"/>
    <property type="match status" value="1"/>
</dbReference>
<dbReference type="GO" id="GO:0005886">
    <property type="term" value="C:plasma membrane"/>
    <property type="evidence" value="ECO:0007669"/>
    <property type="project" value="UniProtKB-SubCell"/>
</dbReference>
<evidence type="ECO:0000313" key="14">
    <source>
        <dbReference type="EMBL" id="RKP57612.1"/>
    </source>
</evidence>
<proteinExistence type="predicted"/>
<dbReference type="GO" id="GO:0005524">
    <property type="term" value="F:ATP binding"/>
    <property type="evidence" value="ECO:0007669"/>
    <property type="project" value="UniProtKB-KW"/>
</dbReference>
<feature type="transmembrane region" description="Helical" evidence="11">
    <location>
        <begin position="195"/>
        <end position="216"/>
    </location>
</feature>
<dbReference type="PROSITE" id="PS00211">
    <property type="entry name" value="ABC_TRANSPORTER_1"/>
    <property type="match status" value="1"/>
</dbReference>
<keyword evidence="3" id="KW-1003">Cell membrane</keyword>
<feature type="compositionally biased region" description="Basic and acidic residues" evidence="10">
    <location>
        <begin position="147"/>
        <end position="156"/>
    </location>
</feature>
<dbReference type="InterPro" id="IPR050835">
    <property type="entry name" value="ABC_transporter_sub-D"/>
</dbReference>
<keyword evidence="15" id="KW-1185">Reference proteome</keyword>
<keyword evidence="5 11" id="KW-0812">Transmembrane</keyword>
<gene>
    <name evidence="14" type="ORF">D7S86_06585</name>
</gene>
<evidence type="ECO:0000256" key="7">
    <source>
        <dbReference type="ARBA" id="ARBA00022840"/>
    </source>
</evidence>
<dbReference type="GO" id="GO:0140359">
    <property type="term" value="F:ABC-type transporter activity"/>
    <property type="evidence" value="ECO:0007669"/>
    <property type="project" value="InterPro"/>
</dbReference>
<dbReference type="SMART" id="SM00382">
    <property type="entry name" value="AAA"/>
    <property type="match status" value="1"/>
</dbReference>
<evidence type="ECO:0000256" key="8">
    <source>
        <dbReference type="ARBA" id="ARBA00022989"/>
    </source>
</evidence>
<dbReference type="InterPro" id="IPR017871">
    <property type="entry name" value="ABC_transporter-like_CS"/>
</dbReference>
<dbReference type="Pfam" id="PF06472">
    <property type="entry name" value="ABC_membrane_2"/>
    <property type="match status" value="1"/>
</dbReference>
<dbReference type="InterPro" id="IPR036640">
    <property type="entry name" value="ABC1_TM_sf"/>
</dbReference>
<evidence type="ECO:0000256" key="6">
    <source>
        <dbReference type="ARBA" id="ARBA00022741"/>
    </source>
</evidence>
<dbReference type="PROSITE" id="PS50893">
    <property type="entry name" value="ABC_TRANSPORTER_2"/>
    <property type="match status" value="1"/>
</dbReference>
<dbReference type="GO" id="GO:0016887">
    <property type="term" value="F:ATP hydrolysis activity"/>
    <property type="evidence" value="ECO:0007669"/>
    <property type="project" value="InterPro"/>
</dbReference>
<name>A0A494Y6A4_9BURK</name>
<dbReference type="EMBL" id="RBZU01000002">
    <property type="protein sequence ID" value="RKP57612.1"/>
    <property type="molecule type" value="Genomic_DNA"/>
</dbReference>
<sequence>MHDADRGRHSARLSARHLECAAHGRSHHRQRSTSIVCIIAAAAHDQHLYAQRRQRSKGDHRIRQKRDLCRELRRRSGRYRDREIRVRRDRGVSHRERPADPSDQGRDPHRQRSRIASIREPDRQRHAARRRRRDLRQERAIGSGRRGPADAAHRRDDGRRDGIVNVHLDDCRIDLRFARRAWGFIQPYWLRRAHWLSWLGLLAFLAYTVFEVGLGAKLSILTKDMTNALVAKRAPSYWHGFIWISLIVLVVGDGIGKQGIVSRLSNWLLESIVIHWRQWATREMLGRYLSHHVYFRIEQDNDVDNIDQRIQQEVEPVCKIALNIVQIAIYCIASFGVQGWILRSISPTLFYAVLAYAALFLTVTWWLYGRLIRYQYRLTVSEADFRYGILHVRTHTETIALYRGEQTENASVLRRLRRVVEIAYANLRYSTGMGVIESVLNVAWSLVPVLVLAPLYFDGRISFGVITQGTASAVLLLGAIQRFQILISMSASAAPHVVRIAQFREKVDALANEERDSRATIRFIEGPRIRLDDVTLRTPGFERTLVRNLSVDIDAGESLLIVGRTGVGKSSLIRGMAGLWHSGSGSITMPPEGTVLFLPQRPYMVLGTLREQMRYPSDDKHASDSDLQRRLEQVNLPDLARHHGGFDTVVDWSRVLSLGEQQRIGFARALASDAKYVFLDEATSAVDLTTEAMLYRALLGAGIACVSIGHRSSLLTYHRRVLELLPEGAWRLMTSDEARAA</sequence>
<evidence type="ECO:0000256" key="5">
    <source>
        <dbReference type="ARBA" id="ARBA00022692"/>
    </source>
</evidence>
<comment type="caution">
    <text evidence="14">The sequence shown here is derived from an EMBL/GenBank/DDBJ whole genome shotgun (WGS) entry which is preliminary data.</text>
</comment>
<evidence type="ECO:0000256" key="1">
    <source>
        <dbReference type="ARBA" id="ARBA00004651"/>
    </source>
</evidence>
<feature type="compositionally biased region" description="Basic and acidic residues" evidence="10">
    <location>
        <begin position="82"/>
        <end position="110"/>
    </location>
</feature>
<dbReference type="InterPro" id="IPR003439">
    <property type="entry name" value="ABC_transporter-like_ATP-bd"/>
</dbReference>
<dbReference type="Pfam" id="PF00005">
    <property type="entry name" value="ABC_tran"/>
    <property type="match status" value="1"/>
</dbReference>
<accession>A0A494Y6A4</accession>
<feature type="domain" description="ABC transmembrane type-1" evidence="13">
    <location>
        <begin position="202"/>
        <end position="492"/>
    </location>
</feature>
<dbReference type="PANTHER" id="PTHR11384:SF59">
    <property type="entry name" value="LYSOSOMAL COBALAMIN TRANSPORTER ABCD4"/>
    <property type="match status" value="1"/>
</dbReference>
<keyword evidence="6" id="KW-0547">Nucleotide-binding</keyword>
<feature type="transmembrane region" description="Helical" evidence="11">
    <location>
        <begin position="320"/>
        <end position="342"/>
    </location>
</feature>
<organism evidence="14 15">
    <name type="scientific">Pararobbsia silviterrae</name>
    <dbReference type="NCBI Taxonomy" id="1792498"/>
    <lineage>
        <taxon>Bacteria</taxon>
        <taxon>Pseudomonadati</taxon>
        <taxon>Pseudomonadota</taxon>
        <taxon>Betaproteobacteria</taxon>
        <taxon>Burkholderiales</taxon>
        <taxon>Burkholderiaceae</taxon>
        <taxon>Pararobbsia</taxon>
    </lineage>
</organism>
<dbReference type="Proteomes" id="UP000270342">
    <property type="component" value="Unassembled WGS sequence"/>
</dbReference>
<evidence type="ECO:0000256" key="10">
    <source>
        <dbReference type="SAM" id="MobiDB-lite"/>
    </source>
</evidence>
<feature type="domain" description="ABC transporter" evidence="12">
    <location>
        <begin position="529"/>
        <end position="741"/>
    </location>
</feature>
<protein>
    <submittedName>
        <fullName evidence="14">ABC transporter ATP-binding protein/permease</fullName>
    </submittedName>
</protein>
<keyword evidence="8 11" id="KW-1133">Transmembrane helix</keyword>
<dbReference type="PANTHER" id="PTHR11384">
    <property type="entry name" value="ATP-BINDING CASSETTE, SUB-FAMILY D MEMBER"/>
    <property type="match status" value="1"/>
</dbReference>
<keyword evidence="4" id="KW-0997">Cell inner membrane</keyword>
<dbReference type="InterPro" id="IPR011527">
    <property type="entry name" value="ABC1_TM_dom"/>
</dbReference>
<feature type="transmembrane region" description="Helical" evidence="11">
    <location>
        <begin position="438"/>
        <end position="457"/>
    </location>
</feature>
<keyword evidence="9 11" id="KW-0472">Membrane</keyword>
<evidence type="ECO:0000256" key="3">
    <source>
        <dbReference type="ARBA" id="ARBA00022475"/>
    </source>
</evidence>
<evidence type="ECO:0000256" key="4">
    <source>
        <dbReference type="ARBA" id="ARBA00022519"/>
    </source>
</evidence>
<feature type="transmembrane region" description="Helical" evidence="11">
    <location>
        <begin position="348"/>
        <end position="368"/>
    </location>
</feature>
<feature type="region of interest" description="Disordered" evidence="10">
    <location>
        <begin position="82"/>
        <end position="156"/>
    </location>
</feature>
<dbReference type="PROSITE" id="PS50929">
    <property type="entry name" value="ABC_TM1F"/>
    <property type="match status" value="1"/>
</dbReference>
<keyword evidence="2" id="KW-0813">Transport</keyword>
<evidence type="ECO:0000259" key="12">
    <source>
        <dbReference type="PROSITE" id="PS50893"/>
    </source>
</evidence>
<evidence type="ECO:0000259" key="13">
    <source>
        <dbReference type="PROSITE" id="PS50929"/>
    </source>
</evidence>
<dbReference type="InterPro" id="IPR027417">
    <property type="entry name" value="P-loop_NTPase"/>
</dbReference>